<reference evidence="1" key="1">
    <citation type="journal article" date="2014" name="Genome Announc.">
        <title>Draft Genome Sequences of a Phylogenetically Diverse Suite of Pseudomonas syringae Strains from Multiple Source Populations.</title>
        <authorList>
            <person name="Baltrus D.A."/>
            <person name="Yourstone S."/>
            <person name="Lind A."/>
            <person name="Guilbaud C."/>
            <person name="Sands D.C."/>
            <person name="Jones C.D."/>
            <person name="Morris C.E."/>
            <person name="Dangl J.L."/>
        </authorList>
    </citation>
    <scope>NUCLEOTIDE SEQUENCE</scope>
    <source>
        <strain evidence="1">CC1417</strain>
    </source>
</reference>
<name>A0AAU8LG03_PSESX</name>
<proteinExistence type="predicted"/>
<dbReference type="RefSeq" id="WP_024694710.1">
    <property type="nucleotide sequence ID" value="NZ_CP159362.1"/>
</dbReference>
<dbReference type="AlphaFoldDB" id="A0AAU8LG03"/>
<sequence>MSKLKLDANTLALLKAQVRLTETFNHTIRSLRGDSHPFSLNVERTSGETRFVVAMGGQRDSLTLPNGKAMHLKLALFIEDIANGQVISSLQPISGASRRPDVALNNLDEQASQKIFNLMRRGGSLILDVGLELPIHVAMHRNRTRSAVTTVMSIGVKRPRTKCFTVAGTDAAIYEQVIESINHLISVASPAAQAA</sequence>
<dbReference type="EMBL" id="CP159362">
    <property type="protein sequence ID" value="XCN67202.1"/>
    <property type="molecule type" value="Genomic_DNA"/>
</dbReference>
<evidence type="ECO:0000313" key="1">
    <source>
        <dbReference type="EMBL" id="XCN67202.1"/>
    </source>
</evidence>
<protein>
    <submittedName>
        <fullName evidence="1">Uncharacterized protein</fullName>
    </submittedName>
</protein>
<reference evidence="1" key="2">
    <citation type="submission" date="2024-07" db="EMBL/GenBank/DDBJ databases">
        <title>A complete genome sequence for Pseudomonas syringae CC1417.</title>
        <authorList>
            <person name="Baltrus D.A."/>
        </authorList>
    </citation>
    <scope>NUCLEOTIDE SEQUENCE</scope>
    <source>
        <strain evidence="1">CC1417</strain>
    </source>
</reference>
<accession>A0AAU8LG03</accession>
<organism evidence="1">
    <name type="scientific">Pseudomonas syringae CC1417</name>
    <dbReference type="NCBI Taxonomy" id="1357272"/>
    <lineage>
        <taxon>Bacteria</taxon>
        <taxon>Pseudomonadati</taxon>
        <taxon>Pseudomonadota</taxon>
        <taxon>Gammaproteobacteria</taxon>
        <taxon>Pseudomonadales</taxon>
        <taxon>Pseudomonadaceae</taxon>
        <taxon>Pseudomonas</taxon>
        <taxon>Pseudomonas syringae</taxon>
    </lineage>
</organism>
<gene>
    <name evidence="1" type="ORF">N011_22375</name>
</gene>